<dbReference type="OrthoDB" id="2574141at2759"/>
<proteinExistence type="predicted"/>
<dbReference type="GO" id="GO:0000981">
    <property type="term" value="F:DNA-binding transcription factor activity, RNA polymerase II-specific"/>
    <property type="evidence" value="ECO:0007669"/>
    <property type="project" value="InterPro"/>
</dbReference>
<dbReference type="EMBL" id="KV407461">
    <property type="protein sequence ID" value="KZF20985.1"/>
    <property type="molecule type" value="Genomic_DNA"/>
</dbReference>
<name>A0A165FHJ1_XYLHT</name>
<evidence type="ECO:0000313" key="5">
    <source>
        <dbReference type="Proteomes" id="UP000076632"/>
    </source>
</evidence>
<dbReference type="InterPro" id="IPR036864">
    <property type="entry name" value="Zn2-C6_fun-type_DNA-bd_sf"/>
</dbReference>
<dbReference type="Gene3D" id="4.10.240.10">
    <property type="entry name" value="Zn(2)-C6 fungal-type DNA-binding domain"/>
    <property type="match status" value="1"/>
</dbReference>
<reference evidence="4 5" key="1">
    <citation type="journal article" date="2016" name="Fungal Biol.">
        <title>The genome of Xylona heveae provides a window into fungal endophytism.</title>
        <authorList>
            <person name="Gazis R."/>
            <person name="Kuo A."/>
            <person name="Riley R."/>
            <person name="LaButti K."/>
            <person name="Lipzen A."/>
            <person name="Lin J."/>
            <person name="Amirebrahimi M."/>
            <person name="Hesse C.N."/>
            <person name="Spatafora J.W."/>
            <person name="Henrissat B."/>
            <person name="Hainaut M."/>
            <person name="Grigoriev I.V."/>
            <person name="Hibbett D.S."/>
        </authorList>
    </citation>
    <scope>NUCLEOTIDE SEQUENCE [LARGE SCALE GENOMIC DNA]</scope>
    <source>
        <strain evidence="4 5">TC161</strain>
    </source>
</reference>
<dbReference type="SUPFAM" id="SSF57701">
    <property type="entry name" value="Zn2/Cys6 DNA-binding domain"/>
    <property type="match status" value="1"/>
</dbReference>
<feature type="domain" description="Zn(2)-C6 fungal-type" evidence="3">
    <location>
        <begin position="16"/>
        <end position="48"/>
    </location>
</feature>
<keyword evidence="5" id="KW-1185">Reference proteome</keyword>
<keyword evidence="1" id="KW-0539">Nucleus</keyword>
<dbReference type="STRING" id="1328760.A0A165FHJ1"/>
<dbReference type="SMART" id="SM00066">
    <property type="entry name" value="GAL4"/>
    <property type="match status" value="1"/>
</dbReference>
<dbReference type="Proteomes" id="UP000076632">
    <property type="component" value="Unassembled WGS sequence"/>
</dbReference>
<protein>
    <recommendedName>
        <fullName evidence="3">Zn(2)-C6 fungal-type domain-containing protein</fullName>
    </recommendedName>
</protein>
<dbReference type="InterPro" id="IPR050797">
    <property type="entry name" value="Carb_Metab_Trans_Reg"/>
</dbReference>
<dbReference type="OMA" id="DRCHARK"/>
<gene>
    <name evidence="4" type="ORF">L228DRAFT_284071</name>
</gene>
<dbReference type="AlphaFoldDB" id="A0A165FHJ1"/>
<dbReference type="InParanoid" id="A0A165FHJ1"/>
<dbReference type="PROSITE" id="PS50048">
    <property type="entry name" value="ZN2_CY6_FUNGAL_2"/>
    <property type="match status" value="1"/>
</dbReference>
<evidence type="ECO:0000256" key="1">
    <source>
        <dbReference type="ARBA" id="ARBA00023242"/>
    </source>
</evidence>
<evidence type="ECO:0000256" key="2">
    <source>
        <dbReference type="SAM" id="MobiDB-lite"/>
    </source>
</evidence>
<sequence>METQNQDKAPAQKRLACDRCHARKLRCLRGDSMAACSRCIHDGFDCTYSPPLKSGRPKKSIPPTIHNIASGTPAITNSDDCSLYSGSNNSSSNSSIITPRLSYMSHVNTGVEAFHDRVPVSDETDILTQIDDTTLLPSTCPTTPESFAWLDLLKDDEGPSLFQYHHHNNHISDTHPNNRNREIERDSRLNDFGLAIARESDTPNEMPWSQSSAGSNEGGSRGDSNIAEVMQTLSRLQQELLQFKRPCSDIASDAINSSRRIPQNPVSAVLKPGQELLNVVRRLFDECAKGQHNELQFSNQQMIHLLVLTPLSLLVSAYSKVLWEITSALHQFQAGQGQGTNPHLLKPLPSVRDFGENRSKGNLSIYGLSHPHCPSLGPEEFNLTLGEMDLDGPLQLVLVITVVKHHLTCLDHALHVYQTKCMQAPREFGISEGLFSTTISELRSSMKVIISEAGDLL</sequence>
<dbReference type="GeneID" id="28901320"/>
<feature type="region of interest" description="Disordered" evidence="2">
    <location>
        <begin position="198"/>
        <end position="224"/>
    </location>
</feature>
<evidence type="ECO:0000313" key="4">
    <source>
        <dbReference type="EMBL" id="KZF20985.1"/>
    </source>
</evidence>
<dbReference type="PANTHER" id="PTHR31668">
    <property type="entry name" value="GLUCOSE TRANSPORT TRANSCRIPTION REGULATOR RGT1-RELATED-RELATED"/>
    <property type="match status" value="1"/>
</dbReference>
<dbReference type="PROSITE" id="PS00463">
    <property type="entry name" value="ZN2_CY6_FUNGAL_1"/>
    <property type="match status" value="1"/>
</dbReference>
<organism evidence="4 5">
    <name type="scientific">Xylona heveae (strain CBS 132557 / TC161)</name>
    <dbReference type="NCBI Taxonomy" id="1328760"/>
    <lineage>
        <taxon>Eukaryota</taxon>
        <taxon>Fungi</taxon>
        <taxon>Dikarya</taxon>
        <taxon>Ascomycota</taxon>
        <taxon>Pezizomycotina</taxon>
        <taxon>Xylonomycetes</taxon>
        <taxon>Xylonales</taxon>
        <taxon>Xylonaceae</taxon>
        <taxon>Xylona</taxon>
    </lineage>
</organism>
<dbReference type="CDD" id="cd00067">
    <property type="entry name" value="GAL4"/>
    <property type="match status" value="1"/>
</dbReference>
<dbReference type="Pfam" id="PF00172">
    <property type="entry name" value="Zn_clus"/>
    <property type="match status" value="1"/>
</dbReference>
<dbReference type="RefSeq" id="XP_018186540.1">
    <property type="nucleotide sequence ID" value="XM_018336183.1"/>
</dbReference>
<dbReference type="InterPro" id="IPR001138">
    <property type="entry name" value="Zn2Cys6_DnaBD"/>
</dbReference>
<evidence type="ECO:0000259" key="3">
    <source>
        <dbReference type="PROSITE" id="PS50048"/>
    </source>
</evidence>
<accession>A0A165FHJ1</accession>
<dbReference type="GO" id="GO:0008270">
    <property type="term" value="F:zinc ion binding"/>
    <property type="evidence" value="ECO:0007669"/>
    <property type="project" value="InterPro"/>
</dbReference>